<dbReference type="Proteomes" id="UP000297535">
    <property type="component" value="Unassembled WGS sequence"/>
</dbReference>
<gene>
    <name evidence="2" type="ORF">EU555_08360</name>
</gene>
<accession>A0A4Z0NUZ5</accession>
<dbReference type="RefSeq" id="WP_135414208.1">
    <property type="nucleotide sequence ID" value="NZ_SRLB01000005.1"/>
</dbReference>
<sequence>MTPVSGETTIDEKMDFEVVALTLDAVRRIAGVIADRVKAKVGRIEPPAPVVLADESLVSRMAEWQVIAARIGAVEEGIEALLLPVEPPDAHEEGLVASLGQATSAVEAVAKLLSFFKAEARYSGRTVELPAAALYPALAGRLAEAGIEPVLVEAARPLGAGAATGRDLIGRLERLLRLREQLAAFLPDADEAGADRDGGDAKAGQAEGAEPNPDDPEREARQRGVTRITSLIGAVDAIMTDLGSGAEGGHRIAQIQAASAVTCLVQDAPAAYLLSAQIIKAGGHYRIRKHLFTTLFTGDQLYYGGGAAISFTLTDLKRLRVVLGDVLHHASGNVRAPWGSVGGRLSNLREPCTPSPLQPVAVPDEPLVTPNTGDDEKADPEQPGRFLAEGLRHAAWREAKALVTLRAQVNAMAPGRSKASDGTIGDAAHQSRDSDHNPWVIDDGTGVVTALDITNDPRHGCSADAIAEAIRRSRDPRVKYIIWNRRIASSTAIGRFPAWAWRRYTGDNPHTKHVHISVKADKVAYDSDRAWSL</sequence>
<dbReference type="AlphaFoldDB" id="A0A4Z0NUZ5"/>
<protein>
    <submittedName>
        <fullName evidence="2">Uncharacterized protein</fullName>
    </submittedName>
</protein>
<dbReference type="OrthoDB" id="8255644at2"/>
<comment type="caution">
    <text evidence="2">The sequence shown here is derived from an EMBL/GenBank/DDBJ whole genome shotgun (WGS) entry which is preliminary data.</text>
</comment>
<organism evidence="2 3">
    <name type="scientific">Methylobacterium nonmethylotrophicum</name>
    <dbReference type="NCBI Taxonomy" id="1141884"/>
    <lineage>
        <taxon>Bacteria</taxon>
        <taxon>Pseudomonadati</taxon>
        <taxon>Pseudomonadota</taxon>
        <taxon>Alphaproteobacteria</taxon>
        <taxon>Hyphomicrobiales</taxon>
        <taxon>Methylobacteriaceae</taxon>
        <taxon>Methylobacterium</taxon>
    </lineage>
</organism>
<evidence type="ECO:0000313" key="3">
    <source>
        <dbReference type="Proteomes" id="UP000297535"/>
    </source>
</evidence>
<name>A0A4Z0NUZ5_9HYPH</name>
<keyword evidence="3" id="KW-1185">Reference proteome</keyword>
<feature type="region of interest" description="Disordered" evidence="1">
    <location>
        <begin position="189"/>
        <end position="222"/>
    </location>
</feature>
<reference evidence="2 3" key="1">
    <citation type="submission" date="2019-04" db="EMBL/GenBank/DDBJ databases">
        <authorList>
            <person name="Feng G."/>
            <person name="Zhu H."/>
        </authorList>
    </citation>
    <scope>NUCLEOTIDE SEQUENCE [LARGE SCALE GENOMIC DNA]</scope>
    <source>
        <strain evidence="2 3">6HR-1</strain>
    </source>
</reference>
<proteinExistence type="predicted"/>
<feature type="region of interest" description="Disordered" evidence="1">
    <location>
        <begin position="347"/>
        <end position="383"/>
    </location>
</feature>
<evidence type="ECO:0000256" key="1">
    <source>
        <dbReference type="SAM" id="MobiDB-lite"/>
    </source>
</evidence>
<feature type="region of interest" description="Disordered" evidence="1">
    <location>
        <begin position="413"/>
        <end position="440"/>
    </location>
</feature>
<evidence type="ECO:0000313" key="2">
    <source>
        <dbReference type="EMBL" id="TGE00744.1"/>
    </source>
</evidence>
<dbReference type="EMBL" id="SRLB01000005">
    <property type="protein sequence ID" value="TGE00744.1"/>
    <property type="molecule type" value="Genomic_DNA"/>
</dbReference>